<accession>A0A5J5F5M3</accession>
<sequence>MRGRPHQFGLPKLNEQYQDKEIRLNKWKNSNEWKELRERELQEAREIRAAAIAKGEKPPKTTQTWRGKKRKIVKIERGKRHGIDSWRYIQHVCRPILWPECQRLAAKNPDFILMEDEIWKGGNVEARIQTRRGSERITTVKDMKRVLREDKITIEEINTEVVKLTTIMQRCINFNGGNKCHV</sequence>
<keyword evidence="2" id="KW-1185">Reference proteome</keyword>
<organism evidence="1 2">
    <name type="scientific">Sphaerosporella brunnea</name>
    <dbReference type="NCBI Taxonomy" id="1250544"/>
    <lineage>
        <taxon>Eukaryota</taxon>
        <taxon>Fungi</taxon>
        <taxon>Dikarya</taxon>
        <taxon>Ascomycota</taxon>
        <taxon>Pezizomycotina</taxon>
        <taxon>Pezizomycetes</taxon>
        <taxon>Pezizales</taxon>
        <taxon>Pyronemataceae</taxon>
        <taxon>Sphaerosporella</taxon>
    </lineage>
</organism>
<protein>
    <submittedName>
        <fullName evidence="1">Uncharacterized protein</fullName>
    </submittedName>
</protein>
<name>A0A5J5F5M3_9PEZI</name>
<dbReference type="Proteomes" id="UP000326924">
    <property type="component" value="Unassembled WGS sequence"/>
</dbReference>
<gene>
    <name evidence="1" type="ORF">FN846DRAFT_917011</name>
</gene>
<dbReference type="AlphaFoldDB" id="A0A5J5F5M3"/>
<comment type="caution">
    <text evidence="1">The sequence shown here is derived from an EMBL/GenBank/DDBJ whole genome shotgun (WGS) entry which is preliminary data.</text>
</comment>
<dbReference type="OrthoDB" id="3792558at2759"/>
<dbReference type="EMBL" id="VXIS01000033">
    <property type="protein sequence ID" value="KAA8911670.1"/>
    <property type="molecule type" value="Genomic_DNA"/>
</dbReference>
<dbReference type="InParanoid" id="A0A5J5F5M3"/>
<evidence type="ECO:0000313" key="2">
    <source>
        <dbReference type="Proteomes" id="UP000326924"/>
    </source>
</evidence>
<proteinExistence type="predicted"/>
<reference evidence="1 2" key="1">
    <citation type="submission" date="2019-09" db="EMBL/GenBank/DDBJ databases">
        <title>Draft genome of the ectomycorrhizal ascomycete Sphaerosporella brunnea.</title>
        <authorList>
            <consortium name="DOE Joint Genome Institute"/>
            <person name="Benucci G.M."/>
            <person name="Marozzi G."/>
            <person name="Antonielli L."/>
            <person name="Sanchez S."/>
            <person name="Marco P."/>
            <person name="Wang X."/>
            <person name="Falini L.B."/>
            <person name="Barry K."/>
            <person name="Haridas S."/>
            <person name="Lipzen A."/>
            <person name="Labutti K."/>
            <person name="Grigoriev I.V."/>
            <person name="Murat C."/>
            <person name="Martin F."/>
            <person name="Albertini E."/>
            <person name="Donnini D."/>
            <person name="Bonito G."/>
        </authorList>
    </citation>
    <scope>NUCLEOTIDE SEQUENCE [LARGE SCALE GENOMIC DNA]</scope>
    <source>
        <strain evidence="1 2">Sb_GMNB300</strain>
    </source>
</reference>
<evidence type="ECO:0000313" key="1">
    <source>
        <dbReference type="EMBL" id="KAA8911670.1"/>
    </source>
</evidence>